<comment type="caution">
    <text evidence="1">The sequence shown here is derived from an EMBL/GenBank/DDBJ whole genome shotgun (WGS) entry which is preliminary data.</text>
</comment>
<evidence type="ECO:0000313" key="1">
    <source>
        <dbReference type="EMBL" id="GAO44663.1"/>
    </source>
</evidence>
<proteinExistence type="predicted"/>
<evidence type="ECO:0000313" key="2">
    <source>
        <dbReference type="Proteomes" id="UP000033121"/>
    </source>
</evidence>
<dbReference type="OrthoDB" id="5242510at2"/>
<reference evidence="1 2" key="1">
    <citation type="submission" date="2015-04" db="EMBL/GenBank/DDBJ databases">
        <title>Whole genome shotgun sequence of Flavihumibacter petaseus NBRC 106054.</title>
        <authorList>
            <person name="Miyazawa S."/>
            <person name="Hosoyama A."/>
            <person name="Hashimoto M."/>
            <person name="Noguchi M."/>
            <person name="Tsuchikane K."/>
            <person name="Ohji S."/>
            <person name="Yamazoe A."/>
            <person name="Ichikawa N."/>
            <person name="Kimura A."/>
            <person name="Fujita N."/>
        </authorList>
    </citation>
    <scope>NUCLEOTIDE SEQUENCE [LARGE SCALE GENOMIC DNA]</scope>
    <source>
        <strain evidence="1 2">NBRC 106054</strain>
    </source>
</reference>
<dbReference type="EMBL" id="BBWV01000003">
    <property type="protein sequence ID" value="GAO44663.1"/>
    <property type="molecule type" value="Genomic_DNA"/>
</dbReference>
<evidence type="ECO:0008006" key="3">
    <source>
        <dbReference type="Google" id="ProtNLM"/>
    </source>
</evidence>
<dbReference type="Proteomes" id="UP000033121">
    <property type="component" value="Unassembled WGS sequence"/>
</dbReference>
<accession>A0A0E9N4E7</accession>
<dbReference type="STRING" id="1220578.FPE01S_03_07020"/>
<dbReference type="Pfam" id="PF11927">
    <property type="entry name" value="HODM_asu-like"/>
    <property type="match status" value="1"/>
</dbReference>
<protein>
    <recommendedName>
        <fullName evidence="3">DUF3445 domain-containing protein</fullName>
    </recommendedName>
</protein>
<keyword evidence="2" id="KW-1185">Reference proteome</keyword>
<dbReference type="InterPro" id="IPR021848">
    <property type="entry name" value="HODM_asu-like"/>
</dbReference>
<dbReference type="AlphaFoldDB" id="A0A0E9N4E7"/>
<organism evidence="1 2">
    <name type="scientific">Flavihumibacter petaseus NBRC 106054</name>
    <dbReference type="NCBI Taxonomy" id="1220578"/>
    <lineage>
        <taxon>Bacteria</taxon>
        <taxon>Pseudomonadati</taxon>
        <taxon>Bacteroidota</taxon>
        <taxon>Chitinophagia</taxon>
        <taxon>Chitinophagales</taxon>
        <taxon>Chitinophagaceae</taxon>
        <taxon>Flavihumibacter</taxon>
    </lineage>
</organism>
<dbReference type="RefSeq" id="WP_046370748.1">
    <property type="nucleotide sequence ID" value="NZ_BBWV01000003.1"/>
</dbReference>
<gene>
    <name evidence="1" type="ORF">FPE01S_03_07020</name>
</gene>
<sequence>MKKYLPFLTGHYSTAPGLLPIHRQEHAADQLIFQIDQQYSAYRANKLCCREENIHKYYIERDCRLETMRAVNEYLVYQLQYEYPLLFDFTTGRNDSLLTNLNTGEIIRWRTATMELEGSAYVSLFDALCSQVQEDLAICQLTEARDWLAAIHLCAPNHWSAADKIGKPFDAVHAPVPGMEKTMPSYFKMLQSIVDKGPFTRFAWGIGTDYRLNHHPEPPPGWDPKSWHGRKINRKSELFIRTERQNLVGFPAQQAFLFTIRTYFYPVRDLDPAEKTALWSAVRSMSHEALAYKGLEGVTAWLAEKLFEE</sequence>
<name>A0A0E9N4E7_9BACT</name>